<evidence type="ECO:0000256" key="1">
    <source>
        <dbReference type="SAM" id="SignalP"/>
    </source>
</evidence>
<dbReference type="Gene3D" id="2.120.10.60">
    <property type="entry name" value="Tricorn protease N-terminal domain"/>
    <property type="match status" value="1"/>
</dbReference>
<dbReference type="SUPFAM" id="SSF82171">
    <property type="entry name" value="DPP6 N-terminal domain-like"/>
    <property type="match status" value="2"/>
</dbReference>
<dbReference type="Proteomes" id="UP000001514">
    <property type="component" value="Unassembled WGS sequence"/>
</dbReference>
<dbReference type="HOGENOM" id="CLU_011311_1_0_1"/>
<dbReference type="Pfam" id="PF07676">
    <property type="entry name" value="PD40"/>
    <property type="match status" value="4"/>
</dbReference>
<sequence length="717" mass="79228">MALLWIIFSSIVLSAPGFANAGDRIVEGTVAFASVGRARYAFDVFLLDFRPWELENASLGPHLEFRATDGVSVNYNGALVDDSQRRVIFEALDFRGEQQGDASQGILIYVSERDGAAEVRFNLFYQGQRDRGERSLGNIESGSQESHGNRRDALEIHGDRGNSQNFIDLGKLWSSSEVEPTALYDRPSVADGRVIFVSTRKRREQSRQSWAAVYSMDIVTKKITRLTPEGVTDYSPSVSPSGKFVMVASDDGRGWGGEIEELDTDLYSFQAWDGSGRKLVVKNGGWPSWSDDSTVFFHRRAEDGWWSVYKATFSKSFTAIREERITPPGVHAFTPAASRTGKWIAVATRRAGSLYRHVEVFDLGSRKFHKVSELVAPEAHHYNPFVSPESDKIGYHRCRGKGVTPRLEHIKSPVPGISLVRVDGDFPVFSPDGESIAFIPDLDEGGIYVTRLNGSGLTKVFDKPAFGLSWDKQRKGVLYTSYGPGFVPEDTIVHIVSILNADELIAGGGGEVKWKILTKSGTKNNAFPSPSPDGKWIVFRSGRSGHKNLYIMDAIHGEEASLRRLTEGAWTDTMASWSHDGEWIAFSSDRHNPGGGSFQLYFVRPDGSQLHRVLNSSTGGRVNHPFFSPDSRSLVFTTDYAGVSADPIAVPAQFQPYGEIFMARIDGSELVRLTHNAYEDGTPSWGPVKLDSSALTGEGKKARCGFRDTRWLKPAIA</sequence>
<gene>
    <name evidence="2" type="ORF">SELMODRAFT_136782</name>
</gene>
<dbReference type="eggNOG" id="ENOG502QPTW">
    <property type="taxonomic scope" value="Eukaryota"/>
</dbReference>
<dbReference type="Gene3D" id="2.120.10.30">
    <property type="entry name" value="TolB, C-terminal domain"/>
    <property type="match status" value="3"/>
</dbReference>
<feature type="signal peptide" evidence="1">
    <location>
        <begin position="1"/>
        <end position="21"/>
    </location>
</feature>
<accession>D8TCC7</accession>
<dbReference type="KEGG" id="smo:SELMODRAFT_136782"/>
<dbReference type="OrthoDB" id="43744at2759"/>
<dbReference type="InParanoid" id="D8TCC7"/>
<evidence type="ECO:0008006" key="4">
    <source>
        <dbReference type="Google" id="ProtNLM"/>
    </source>
</evidence>
<keyword evidence="1" id="KW-0732">Signal</keyword>
<dbReference type="OMA" id="NDKNSTH"/>
<feature type="chain" id="PRO_5003123484" description="Dipeptidylpeptidase IV N-terminal domain-containing protein" evidence="1">
    <location>
        <begin position="22"/>
        <end position="717"/>
    </location>
</feature>
<evidence type="ECO:0000313" key="2">
    <source>
        <dbReference type="EMBL" id="EFJ05661.1"/>
    </source>
</evidence>
<dbReference type="PANTHER" id="PTHR32161:SF8">
    <property type="entry name" value="DPP6 N-TERMINAL DOMAIN-LIKE PROTEIN"/>
    <property type="match status" value="1"/>
</dbReference>
<dbReference type="InterPro" id="IPR011042">
    <property type="entry name" value="6-blade_b-propeller_TolB-like"/>
</dbReference>
<reference evidence="2 3" key="1">
    <citation type="journal article" date="2011" name="Science">
        <title>The Selaginella genome identifies genetic changes associated with the evolution of vascular plants.</title>
        <authorList>
            <person name="Banks J.A."/>
            <person name="Nishiyama T."/>
            <person name="Hasebe M."/>
            <person name="Bowman J.L."/>
            <person name="Gribskov M."/>
            <person name="dePamphilis C."/>
            <person name="Albert V.A."/>
            <person name="Aono N."/>
            <person name="Aoyama T."/>
            <person name="Ambrose B.A."/>
            <person name="Ashton N.W."/>
            <person name="Axtell M.J."/>
            <person name="Barker E."/>
            <person name="Barker M.S."/>
            <person name="Bennetzen J.L."/>
            <person name="Bonawitz N.D."/>
            <person name="Chapple C."/>
            <person name="Cheng C."/>
            <person name="Correa L.G."/>
            <person name="Dacre M."/>
            <person name="DeBarry J."/>
            <person name="Dreyer I."/>
            <person name="Elias M."/>
            <person name="Engstrom E.M."/>
            <person name="Estelle M."/>
            <person name="Feng L."/>
            <person name="Finet C."/>
            <person name="Floyd S.K."/>
            <person name="Frommer W.B."/>
            <person name="Fujita T."/>
            <person name="Gramzow L."/>
            <person name="Gutensohn M."/>
            <person name="Harholt J."/>
            <person name="Hattori M."/>
            <person name="Heyl A."/>
            <person name="Hirai T."/>
            <person name="Hiwatashi Y."/>
            <person name="Ishikawa M."/>
            <person name="Iwata M."/>
            <person name="Karol K.G."/>
            <person name="Koehler B."/>
            <person name="Kolukisaoglu U."/>
            <person name="Kubo M."/>
            <person name="Kurata T."/>
            <person name="Lalonde S."/>
            <person name="Li K."/>
            <person name="Li Y."/>
            <person name="Litt A."/>
            <person name="Lyons E."/>
            <person name="Manning G."/>
            <person name="Maruyama T."/>
            <person name="Michael T.P."/>
            <person name="Mikami K."/>
            <person name="Miyazaki S."/>
            <person name="Morinaga S."/>
            <person name="Murata T."/>
            <person name="Mueller-Roeber B."/>
            <person name="Nelson D.R."/>
            <person name="Obara M."/>
            <person name="Oguri Y."/>
            <person name="Olmstead R.G."/>
            <person name="Onodera N."/>
            <person name="Petersen B.L."/>
            <person name="Pils B."/>
            <person name="Prigge M."/>
            <person name="Rensing S.A."/>
            <person name="Riano-Pachon D.M."/>
            <person name="Roberts A.W."/>
            <person name="Sato Y."/>
            <person name="Scheller H.V."/>
            <person name="Schulz B."/>
            <person name="Schulz C."/>
            <person name="Shakirov E.V."/>
            <person name="Shibagaki N."/>
            <person name="Shinohara N."/>
            <person name="Shippen D.E."/>
            <person name="Soerensen I."/>
            <person name="Sotooka R."/>
            <person name="Sugimoto N."/>
            <person name="Sugita M."/>
            <person name="Sumikawa N."/>
            <person name="Tanurdzic M."/>
            <person name="Theissen G."/>
            <person name="Ulvskov P."/>
            <person name="Wakazuki S."/>
            <person name="Weng J.K."/>
            <person name="Willats W.W."/>
            <person name="Wipf D."/>
            <person name="Wolf P.G."/>
            <person name="Yang L."/>
            <person name="Zimmer A.D."/>
            <person name="Zhu Q."/>
            <person name="Mitros T."/>
            <person name="Hellsten U."/>
            <person name="Loque D."/>
            <person name="Otillar R."/>
            <person name="Salamov A."/>
            <person name="Schmutz J."/>
            <person name="Shapiro H."/>
            <person name="Lindquist E."/>
            <person name="Lucas S."/>
            <person name="Rokhsar D."/>
            <person name="Grigoriev I.V."/>
        </authorList>
    </citation>
    <scope>NUCLEOTIDE SEQUENCE [LARGE SCALE GENOMIC DNA]</scope>
</reference>
<proteinExistence type="predicted"/>
<evidence type="ECO:0000313" key="3">
    <source>
        <dbReference type="Proteomes" id="UP000001514"/>
    </source>
</evidence>
<dbReference type="EMBL" id="GL377716">
    <property type="protein sequence ID" value="EFJ05661.1"/>
    <property type="molecule type" value="Genomic_DNA"/>
</dbReference>
<dbReference type="InterPro" id="IPR011659">
    <property type="entry name" value="WD40"/>
</dbReference>
<keyword evidence="3" id="KW-1185">Reference proteome</keyword>
<dbReference type="Gramene" id="EFJ05661">
    <property type="protein sequence ID" value="EFJ05661"/>
    <property type="gene ID" value="SELMODRAFT_136782"/>
</dbReference>
<dbReference type="PANTHER" id="PTHR32161">
    <property type="entry name" value="DPP6 N-TERMINAL DOMAIN-LIKE PROTEIN"/>
    <property type="match status" value="1"/>
</dbReference>
<organism evidence="3">
    <name type="scientific">Selaginella moellendorffii</name>
    <name type="common">Spikemoss</name>
    <dbReference type="NCBI Taxonomy" id="88036"/>
    <lineage>
        <taxon>Eukaryota</taxon>
        <taxon>Viridiplantae</taxon>
        <taxon>Streptophyta</taxon>
        <taxon>Embryophyta</taxon>
        <taxon>Tracheophyta</taxon>
        <taxon>Lycopodiopsida</taxon>
        <taxon>Selaginellales</taxon>
        <taxon>Selaginellaceae</taxon>
        <taxon>Selaginella</taxon>
    </lineage>
</organism>
<dbReference type="FunCoup" id="D8TCC7">
    <property type="interactions" value="161"/>
</dbReference>
<name>D8TCC7_SELML</name>
<protein>
    <recommendedName>
        <fullName evidence="4">Dipeptidylpeptidase IV N-terminal domain-containing protein</fullName>
    </recommendedName>
</protein>
<dbReference type="AlphaFoldDB" id="D8TCC7"/>